<reference evidence="2 3" key="1">
    <citation type="journal article" date="2015" name="Nature">
        <title>rRNA introns, odd ribosomes, and small enigmatic genomes across a large radiation of phyla.</title>
        <authorList>
            <person name="Brown C.T."/>
            <person name="Hug L.A."/>
            <person name="Thomas B.C."/>
            <person name="Sharon I."/>
            <person name="Castelle C.J."/>
            <person name="Singh A."/>
            <person name="Wilkins M.J."/>
            <person name="Williams K.H."/>
            <person name="Banfield J.F."/>
        </authorList>
    </citation>
    <scope>NUCLEOTIDE SEQUENCE [LARGE SCALE GENOMIC DNA]</scope>
</reference>
<evidence type="ECO:0000313" key="3">
    <source>
        <dbReference type="Proteomes" id="UP000034403"/>
    </source>
</evidence>
<feature type="region of interest" description="Disordered" evidence="1">
    <location>
        <begin position="25"/>
        <end position="47"/>
    </location>
</feature>
<sequence length="139" mass="15418">MNESSPDEQVRKLNEEYQRRLAEIKQEAAEGGHDLPEPALPDAHEHRAVSETAENLIQLEVPDFTASSHEPGHSNEFLSEEQRAMVDNWVAAAAQKGPFSVIKSVKDANNPALTDEFHAALSSDKTFREMVQSGKLPEL</sequence>
<accession>A0A0G1U6I2</accession>
<organism evidence="2 3">
    <name type="scientific">Candidatus Yanofskybacteria bacterium GW2011_GWA1_48_10</name>
    <dbReference type="NCBI Taxonomy" id="1619022"/>
    <lineage>
        <taxon>Bacteria</taxon>
        <taxon>Candidatus Yanofskyibacteriota</taxon>
    </lineage>
</organism>
<evidence type="ECO:0000256" key="1">
    <source>
        <dbReference type="SAM" id="MobiDB-lite"/>
    </source>
</evidence>
<dbReference type="AlphaFoldDB" id="A0A0G1U6I2"/>
<proteinExistence type="predicted"/>
<protein>
    <submittedName>
        <fullName evidence="2">Uncharacterized protein</fullName>
    </submittedName>
</protein>
<gene>
    <name evidence="2" type="ORF">UY20_C0007G0010</name>
</gene>
<evidence type="ECO:0000313" key="2">
    <source>
        <dbReference type="EMBL" id="KKU89654.1"/>
    </source>
</evidence>
<dbReference type="EMBL" id="LCPC01000007">
    <property type="protein sequence ID" value="KKU89654.1"/>
    <property type="molecule type" value="Genomic_DNA"/>
</dbReference>
<comment type="caution">
    <text evidence="2">The sequence shown here is derived from an EMBL/GenBank/DDBJ whole genome shotgun (WGS) entry which is preliminary data.</text>
</comment>
<dbReference type="Proteomes" id="UP000034403">
    <property type="component" value="Unassembled WGS sequence"/>
</dbReference>
<name>A0A0G1U6I2_9BACT</name>